<protein>
    <submittedName>
        <fullName evidence="1">Release factor glutamine methyltransferase</fullName>
        <ecNumber evidence="1">2.1.1.297</ecNumber>
    </submittedName>
</protein>
<dbReference type="Gene3D" id="3.40.50.150">
    <property type="entry name" value="Vaccinia Virus protein VP39"/>
    <property type="match status" value="1"/>
</dbReference>
<dbReference type="PANTHER" id="PTHR18895">
    <property type="entry name" value="HEMK METHYLTRANSFERASE"/>
    <property type="match status" value="1"/>
</dbReference>
<dbReference type="GO" id="GO:0102559">
    <property type="term" value="F:peptide chain release factor N(5)-glutamine methyltransferase activity"/>
    <property type="evidence" value="ECO:0007669"/>
    <property type="project" value="UniProtKB-EC"/>
</dbReference>
<keyword evidence="1" id="KW-0489">Methyltransferase</keyword>
<dbReference type="PANTHER" id="PTHR18895:SF74">
    <property type="entry name" value="MTRF1L RELEASE FACTOR GLUTAMINE METHYLTRANSFERASE"/>
    <property type="match status" value="1"/>
</dbReference>
<name>A0A2H1L2E5_9MICO</name>
<dbReference type="RefSeq" id="WP_101587694.1">
    <property type="nucleotide sequence ID" value="NZ_FXZM01000002.1"/>
</dbReference>
<evidence type="ECO:0000313" key="2">
    <source>
        <dbReference type="Proteomes" id="UP000234462"/>
    </source>
</evidence>
<dbReference type="Proteomes" id="UP000234462">
    <property type="component" value="Unassembled WGS sequence"/>
</dbReference>
<dbReference type="InterPro" id="IPR029063">
    <property type="entry name" value="SAM-dependent_MTases_sf"/>
</dbReference>
<gene>
    <name evidence="1" type="ORF">BJEO58_00648</name>
</gene>
<dbReference type="InterPro" id="IPR050320">
    <property type="entry name" value="N5-glutamine_MTase"/>
</dbReference>
<dbReference type="EMBL" id="FXZM01000002">
    <property type="protein sequence ID" value="SMY11067.1"/>
    <property type="molecule type" value="Genomic_DNA"/>
</dbReference>
<sequence length="271" mass="28221">MTTSPGEPDGLVAALRRAGCVFAEEEAAVLRESADSLADLERLVRTRAEGAPLEQLVGWVDLDGLRLRVGPGVFVPRQRTRLLTEVAVDAVRSAETDSAPRAAPPVFVEAFAGVAPVAAAVRAAHPSAEAHATDLDETALRYARTNLGDAAGVHPGSVLRGLPDHLGGRASVIAAVPPYVPIGEADLLPREARDFEPPAALFSGTDGLDAAGALIGEAPQWLAPSGRLVVEMHSAQARDAARVAAHVGFTATQHVAVDSQTVVLELRRCSP</sequence>
<dbReference type="EC" id="2.1.1.297" evidence="1"/>
<evidence type="ECO:0000313" key="1">
    <source>
        <dbReference type="EMBL" id="SMY11067.1"/>
    </source>
</evidence>
<dbReference type="AlphaFoldDB" id="A0A2H1L2E5"/>
<proteinExistence type="predicted"/>
<reference evidence="2" key="1">
    <citation type="submission" date="2017-03" db="EMBL/GenBank/DDBJ databases">
        <authorList>
            <person name="Monnet C."/>
        </authorList>
    </citation>
    <scope>NUCLEOTIDE SEQUENCE [LARGE SCALE GENOMIC DNA]</scope>
    <source>
        <strain evidence="2">SJ5-8</strain>
    </source>
</reference>
<keyword evidence="2" id="KW-1185">Reference proteome</keyword>
<dbReference type="GO" id="GO:0032259">
    <property type="term" value="P:methylation"/>
    <property type="evidence" value="ECO:0007669"/>
    <property type="project" value="UniProtKB-KW"/>
</dbReference>
<accession>A0A2H1L2E5</accession>
<dbReference type="SUPFAM" id="SSF53335">
    <property type="entry name" value="S-adenosyl-L-methionine-dependent methyltransferases"/>
    <property type="match status" value="1"/>
</dbReference>
<organism evidence="1 2">
    <name type="scientific">Brevibacterium jeotgali</name>
    <dbReference type="NCBI Taxonomy" id="1262550"/>
    <lineage>
        <taxon>Bacteria</taxon>
        <taxon>Bacillati</taxon>
        <taxon>Actinomycetota</taxon>
        <taxon>Actinomycetes</taxon>
        <taxon>Micrococcales</taxon>
        <taxon>Brevibacteriaceae</taxon>
        <taxon>Brevibacterium</taxon>
    </lineage>
</organism>
<dbReference type="OrthoDB" id="9800643at2"/>
<keyword evidence="1" id="KW-0808">Transferase</keyword>